<evidence type="ECO:0000256" key="3">
    <source>
        <dbReference type="ARBA" id="ARBA00005978"/>
    </source>
</evidence>
<feature type="region of interest" description="Disordered" evidence="10">
    <location>
        <begin position="1384"/>
        <end position="1406"/>
    </location>
</feature>
<evidence type="ECO:0000256" key="7">
    <source>
        <dbReference type="ARBA" id="ARBA00022658"/>
    </source>
</evidence>
<accession>A0A158RAR1</accession>
<sequence length="1406" mass="157831">MDNRNKELCPRLMDYLVIIGRRRCKNLSRTNNHDSTVSSTAHTVTTPELLRRYPAKDHKDFSLPADVTVFCQPEGCAMRGLRQNLRSHNEISSFVFTLTEKDSAKIRYGICLNFLQNYERNHSISADGKNSSVINSNKRLDKKHSLTSLCIISHHPFLSTFRELLLLLKRLIDGCSQRLSDDGQFSKDVIWALLMGFWIESVSPRVMQDIRELETWILMLLSAPVPIPGKTKLLLEVLPMNVSQAFEFALPDHTRFSFVDFPLHLPFELLGIDTTIKVMAALMLESKVVLQSRNYNAVSMCVLAMVALMYPLNYMFPVIPLLPSFMPSAEQLLYAPTPFLIGVPASFFAHKAIDIPDDVIIVDLDTNRLIIPDEINILDMPEPDCTELKNSLRQSLNKLLTIMPQVEADNEGNSIQNFTVDSDVVDIAIRVAMIRFFNSPNVFANFSEHTRTLRLYPRPVVALQTESFLRSRPQFTQFISELCKTQAVEYFAECSLCPNNETYVRVQAGTDDPLQIGDKGKWFSDSLMPIHFTVSSLVANERRSSIASNDSNCEVSDAGNTDLESCSSTDDFLFDTVDQPEITMTTSKSLGEVDDVYKEPVALAMPKSYSAHSVGSYTSSGGSTPSSSVSTSAMDSEADFARLAENLALKSDSRGDFSFHRSSDSTPINDYRSTQTFQRLSLLSANSNTTSNNRTLQFKSAGIKGLAHLADSSERVLGPQFMNALNGYAEKSQDMLNQVLNRTAPKAQAIRDKAVRPIAAAAANRMEQSQHLVRTKSNIIGNKNANTAQQQSKNQQIVREICDQILNGQGIGVFTYPKLKRLMEDESLRQLVCSKLNLGLDVQQFEDDFIQKMQLTRSQYKGYLKALQTCISGLEYSYKSSGSNGLASLFHVLEIAHTHYWTKESETTPTSASGSLLNTPSPSLYDMQRYQHDNSYLSRPPPLPLPPLLSRPPALSVTTGPPPPLPPRPAAQQQQNQNHDQLPTQKSDVTVSSLDEAAELNSCSSESKPYDPKLDLDDKTETSTNTSSHSSTGSTLKHRFHPHPPGSLSLDPALSPLPSPNPLWQTMDFWENAFFDIVAQERDIIGMDQEPCEMIDRYCNLSDTEKRRLELDEDRLLSTLLHNLTSYMIMCGAGQRAVQQKIRRLLGKAHIGLVYSKMINELLDDLPNIQSNRIPLKPLGSRLIHKQSFTVHEGATAEDSLMFMEVCDDAVVLRAVTGAITERWWYERLVNMTYSPKTRVLCLWRRHEGKVHMHKFYTKKCRELYAAMKEAMERAAARGKVSLSGRDLGGEFPVQDMKSNQGGLLQVRIDGIALLFEERQHFIDLSNIKKCNTFGGNVFVLEEFDRKKNELIQRRYLSQMADQICYAVLCVFSFVAAGRRVNNSDKSNAKSTKGEASTQHSSKVNW</sequence>
<organism evidence="15">
    <name type="scientific">Thelazia callipaeda</name>
    <name type="common">Oriental eyeworm</name>
    <name type="synonym">Parasitic nematode</name>
    <dbReference type="NCBI Taxonomy" id="103827"/>
    <lineage>
        <taxon>Eukaryota</taxon>
        <taxon>Metazoa</taxon>
        <taxon>Ecdysozoa</taxon>
        <taxon>Nematoda</taxon>
        <taxon>Chromadorea</taxon>
        <taxon>Rhabditida</taxon>
        <taxon>Spirurina</taxon>
        <taxon>Spiruromorpha</taxon>
        <taxon>Thelazioidea</taxon>
        <taxon>Thelaziidae</taxon>
        <taxon>Thelazia</taxon>
    </lineage>
</organism>
<dbReference type="PROSITE" id="PS50211">
    <property type="entry name" value="DENN"/>
    <property type="match status" value="1"/>
</dbReference>
<dbReference type="Pfam" id="PF03456">
    <property type="entry name" value="uDENN"/>
    <property type="match status" value="1"/>
</dbReference>
<dbReference type="SMART" id="SM00799">
    <property type="entry name" value="DENN"/>
    <property type="match status" value="1"/>
</dbReference>
<dbReference type="FunFam" id="3.40.50.11500:FF:000010">
    <property type="entry name" value="Protein CBR-AEX-3"/>
    <property type="match status" value="1"/>
</dbReference>
<feature type="compositionally biased region" description="Low complexity" evidence="10">
    <location>
        <begin position="970"/>
        <end position="984"/>
    </location>
</feature>
<dbReference type="Gene3D" id="3.30.450.200">
    <property type="match status" value="1"/>
</dbReference>
<keyword evidence="11" id="KW-1133">Transmembrane helix</keyword>
<dbReference type="GO" id="GO:0032483">
    <property type="term" value="P:regulation of Rab protein signal transduction"/>
    <property type="evidence" value="ECO:0007669"/>
    <property type="project" value="TreeGrafter"/>
</dbReference>
<keyword evidence="5" id="KW-1003">Cell membrane</keyword>
<feature type="transmembrane region" description="Helical" evidence="11">
    <location>
        <begin position="295"/>
        <end position="316"/>
    </location>
</feature>
<dbReference type="InterPro" id="IPR043153">
    <property type="entry name" value="DENN_C"/>
</dbReference>
<evidence type="ECO:0000256" key="6">
    <source>
        <dbReference type="ARBA" id="ARBA00022490"/>
    </source>
</evidence>
<reference evidence="15" key="1">
    <citation type="submission" date="2016-04" db="UniProtKB">
        <authorList>
            <consortium name="WormBaseParasite"/>
        </authorList>
    </citation>
    <scope>IDENTIFICATION</scope>
</reference>
<evidence type="ECO:0000313" key="13">
    <source>
        <dbReference type="EMBL" id="VDM95490.1"/>
    </source>
</evidence>
<dbReference type="GO" id="GO:0042981">
    <property type="term" value="P:regulation of apoptotic process"/>
    <property type="evidence" value="ECO:0007669"/>
    <property type="project" value="TreeGrafter"/>
</dbReference>
<evidence type="ECO:0000256" key="8">
    <source>
        <dbReference type="ARBA" id="ARBA00022703"/>
    </source>
</evidence>
<feature type="compositionally biased region" description="Low complexity" evidence="10">
    <location>
        <begin position="1022"/>
        <end position="1035"/>
    </location>
</feature>
<dbReference type="GO" id="GO:0006915">
    <property type="term" value="P:apoptotic process"/>
    <property type="evidence" value="ECO:0007669"/>
    <property type="project" value="UniProtKB-KW"/>
</dbReference>
<gene>
    <name evidence="13" type="ORF">TCLT_LOCUS498</name>
</gene>
<evidence type="ECO:0000256" key="10">
    <source>
        <dbReference type="SAM" id="MobiDB-lite"/>
    </source>
</evidence>
<dbReference type="InterPro" id="IPR056574">
    <property type="entry name" value="Death_MADD"/>
</dbReference>
<dbReference type="EMBL" id="UYYF01000037">
    <property type="protein sequence ID" value="VDM95490.1"/>
    <property type="molecule type" value="Genomic_DNA"/>
</dbReference>
<feature type="compositionally biased region" description="Pro residues" evidence="10">
    <location>
        <begin position="960"/>
        <end position="969"/>
    </location>
</feature>
<feature type="region of interest" description="Disordered" evidence="10">
    <location>
        <begin position="906"/>
        <end position="925"/>
    </location>
</feature>
<dbReference type="Gene3D" id="3.40.50.11500">
    <property type="match status" value="1"/>
</dbReference>
<keyword evidence="8" id="KW-0053">Apoptosis</keyword>
<reference evidence="13 14" key="2">
    <citation type="submission" date="2018-11" db="EMBL/GenBank/DDBJ databases">
        <authorList>
            <consortium name="Pathogen Informatics"/>
        </authorList>
    </citation>
    <scope>NUCLEOTIDE SEQUENCE [LARGE SCALE GENOMIC DNA]</scope>
</reference>
<feature type="compositionally biased region" description="Basic and acidic residues" evidence="10">
    <location>
        <begin position="1008"/>
        <end position="1021"/>
    </location>
</feature>
<feature type="region of interest" description="Disordered" evidence="10">
    <location>
        <begin position="996"/>
        <end position="1054"/>
    </location>
</feature>
<dbReference type="PANTHER" id="PTHR13008:SF7">
    <property type="entry name" value="MAP KINASE-ACTIVATING DEATH DOMAIN PROTEIN"/>
    <property type="match status" value="1"/>
</dbReference>
<evidence type="ECO:0000256" key="2">
    <source>
        <dbReference type="ARBA" id="ARBA00004496"/>
    </source>
</evidence>
<dbReference type="OMA" id="TKILCLW"/>
<evidence type="ECO:0000259" key="12">
    <source>
        <dbReference type="PROSITE" id="PS50211"/>
    </source>
</evidence>
<dbReference type="InterPro" id="IPR057469">
    <property type="entry name" value="PH_MADD"/>
</dbReference>
<feature type="region of interest" description="Disordered" evidence="10">
    <location>
        <begin position="933"/>
        <end position="984"/>
    </location>
</feature>
<keyword evidence="6" id="KW-0963">Cytoplasm</keyword>
<dbReference type="SMART" id="SM00801">
    <property type="entry name" value="dDENN"/>
    <property type="match status" value="1"/>
</dbReference>
<dbReference type="OrthoDB" id="6282239at2759"/>
<dbReference type="Proteomes" id="UP000276776">
    <property type="component" value="Unassembled WGS sequence"/>
</dbReference>
<dbReference type="InterPro" id="IPR037516">
    <property type="entry name" value="Tripartite_DENN"/>
</dbReference>
<evidence type="ECO:0000256" key="9">
    <source>
        <dbReference type="ARBA" id="ARBA00023136"/>
    </source>
</evidence>
<evidence type="ECO:0000313" key="15">
    <source>
        <dbReference type="WBParaSite" id="TCLT_0000049701-mRNA-1"/>
    </source>
</evidence>
<dbReference type="InterPro" id="IPR039980">
    <property type="entry name" value="MADD"/>
</dbReference>
<evidence type="ECO:0000256" key="5">
    <source>
        <dbReference type="ARBA" id="ARBA00022475"/>
    </source>
</evidence>
<feature type="compositionally biased region" description="Polar residues" evidence="10">
    <location>
        <begin position="907"/>
        <end position="922"/>
    </location>
</feature>
<comment type="subcellular location">
    <subcellularLocation>
        <location evidence="1">Cell membrane</location>
    </subcellularLocation>
    <subcellularLocation>
        <location evidence="2">Cytoplasm</location>
    </subcellularLocation>
</comment>
<dbReference type="InterPro" id="IPR005113">
    <property type="entry name" value="uDENN_dom"/>
</dbReference>
<evidence type="ECO:0000256" key="4">
    <source>
        <dbReference type="ARBA" id="ARBA00017868"/>
    </source>
</evidence>
<dbReference type="Pfam" id="PF25328">
    <property type="entry name" value="PH_MADD"/>
    <property type="match status" value="1"/>
</dbReference>
<dbReference type="WBParaSite" id="TCLT_0000049701-mRNA-1">
    <property type="protein sequence ID" value="TCLT_0000049701-mRNA-1"/>
    <property type="gene ID" value="TCLT_0000049701"/>
</dbReference>
<dbReference type="GO" id="GO:0005829">
    <property type="term" value="C:cytosol"/>
    <property type="evidence" value="ECO:0007669"/>
    <property type="project" value="TreeGrafter"/>
</dbReference>
<proteinExistence type="inferred from homology"/>
<name>A0A158RAR1_THECL</name>
<keyword evidence="14" id="KW-1185">Reference proteome</keyword>
<keyword evidence="9 11" id="KW-0472">Membrane</keyword>
<evidence type="ECO:0000313" key="14">
    <source>
        <dbReference type="Proteomes" id="UP000276776"/>
    </source>
</evidence>
<protein>
    <recommendedName>
        <fullName evidence="4">MAP kinase-activating death domain protein</fullName>
    </recommendedName>
</protein>
<dbReference type="STRING" id="103827.A0A158RAR1"/>
<dbReference type="GO" id="GO:0005886">
    <property type="term" value="C:plasma membrane"/>
    <property type="evidence" value="ECO:0007669"/>
    <property type="project" value="UniProtKB-SubCell"/>
</dbReference>
<dbReference type="GO" id="GO:0005085">
    <property type="term" value="F:guanyl-nucleotide exchange factor activity"/>
    <property type="evidence" value="ECO:0007669"/>
    <property type="project" value="UniProtKB-KW"/>
</dbReference>
<keyword evidence="7" id="KW-0344">Guanine-nucleotide releasing factor</keyword>
<feature type="compositionally biased region" description="Pro residues" evidence="10">
    <location>
        <begin position="939"/>
        <end position="950"/>
    </location>
</feature>
<dbReference type="SMART" id="SM00800">
    <property type="entry name" value="uDENN"/>
    <property type="match status" value="1"/>
</dbReference>
<evidence type="ECO:0000256" key="11">
    <source>
        <dbReference type="SAM" id="Phobius"/>
    </source>
</evidence>
<dbReference type="Pfam" id="PF23629">
    <property type="entry name" value="Death_MADD"/>
    <property type="match status" value="1"/>
</dbReference>
<comment type="similarity">
    <text evidence="3">Belongs to the MADD family.</text>
</comment>
<dbReference type="PANTHER" id="PTHR13008">
    <property type="entry name" value="MAP-KINASE ACTIVATING DEATH DOMAIN PROTEIN MADD /DENN/AEX-3 C.ELEGANS"/>
    <property type="match status" value="1"/>
</dbReference>
<dbReference type="InterPro" id="IPR001194">
    <property type="entry name" value="cDENN_dom"/>
</dbReference>
<feature type="domain" description="UDENN" evidence="12">
    <location>
        <begin position="32"/>
        <end position="502"/>
    </location>
</feature>
<dbReference type="InterPro" id="IPR005112">
    <property type="entry name" value="dDENN_dom"/>
</dbReference>
<dbReference type="Pfam" id="PF02141">
    <property type="entry name" value="DENN"/>
    <property type="match status" value="1"/>
</dbReference>
<evidence type="ECO:0000256" key="1">
    <source>
        <dbReference type="ARBA" id="ARBA00004236"/>
    </source>
</evidence>
<keyword evidence="11" id="KW-0812">Transmembrane</keyword>